<sequence length="256" mass="29238">MFLAAAVPVILAVLLQPLSTGTEPQQEPDTDLSLGRIYQDHSRNLLAESSRPSGSRRPDTELHMWSSTSSVNDESLNLHLGTTERQTELEREARIKQIGKLREDLRQYYDSSWESWPNAHITQGRYQIYVPTIKKRAMAAFLLRDKYKDIIDAKGSGTVWPLETYRRWHDSLPDRAPVGRTVDRIDDESNEAYRRDIVAHRKSYRAGSTGRQPKDPVEVLPFALILTLVICKRHSYVKSGWKGLEGCETIYVATLT</sequence>
<dbReference type="OrthoDB" id="10364463at2759"/>
<dbReference type="Proteomes" id="UP000014071">
    <property type="component" value="Unassembled WGS sequence"/>
</dbReference>
<keyword evidence="3" id="KW-1185">Reference proteome</keyword>
<proteinExistence type="predicted"/>
<keyword evidence="1" id="KW-0732">Signal</keyword>
<evidence type="ECO:0000313" key="3">
    <source>
        <dbReference type="Proteomes" id="UP000014071"/>
    </source>
</evidence>
<feature type="signal peptide" evidence="1">
    <location>
        <begin position="1"/>
        <end position="21"/>
    </location>
</feature>
<evidence type="ECO:0000313" key="2">
    <source>
        <dbReference type="EMBL" id="GAC99728.1"/>
    </source>
</evidence>
<evidence type="ECO:0000256" key="1">
    <source>
        <dbReference type="SAM" id="SignalP"/>
    </source>
</evidence>
<dbReference type="GeneID" id="24112594"/>
<dbReference type="AlphaFoldDB" id="R9PED4"/>
<accession>R9PED4</accession>
<gene>
    <name evidence="2" type="ORF">PHSY_007331</name>
</gene>
<reference evidence="3" key="1">
    <citation type="journal article" date="2013" name="Genome Announc.">
        <title>Draft genome sequence of the basidiomycetous yeast-like fungus Pseudozyma hubeiensis SY62, which produces an abundant amount of the biosurfactant mannosylerythritol lipids.</title>
        <authorList>
            <person name="Konishi M."/>
            <person name="Hatada Y."/>
            <person name="Horiuchi J."/>
        </authorList>
    </citation>
    <scope>NUCLEOTIDE SEQUENCE [LARGE SCALE GENOMIC DNA]</scope>
    <source>
        <strain evidence="3">SY62</strain>
    </source>
</reference>
<dbReference type="eggNOG" id="ENOG502RDTH">
    <property type="taxonomic scope" value="Eukaryota"/>
</dbReference>
<dbReference type="EMBL" id="DF238832">
    <property type="protein sequence ID" value="GAC99728.1"/>
    <property type="molecule type" value="Genomic_DNA"/>
</dbReference>
<dbReference type="RefSeq" id="XP_012193315.1">
    <property type="nucleotide sequence ID" value="XM_012337925.1"/>
</dbReference>
<organism evidence="2 3">
    <name type="scientific">Pseudozyma hubeiensis (strain SY62)</name>
    <name type="common">Yeast</name>
    <dbReference type="NCBI Taxonomy" id="1305764"/>
    <lineage>
        <taxon>Eukaryota</taxon>
        <taxon>Fungi</taxon>
        <taxon>Dikarya</taxon>
        <taxon>Basidiomycota</taxon>
        <taxon>Ustilaginomycotina</taxon>
        <taxon>Ustilaginomycetes</taxon>
        <taxon>Ustilaginales</taxon>
        <taxon>Ustilaginaceae</taxon>
        <taxon>Pseudozyma</taxon>
    </lineage>
</organism>
<name>R9PED4_PSEHS</name>
<protein>
    <submittedName>
        <fullName evidence="2">Uncharacterized protein</fullName>
    </submittedName>
</protein>
<feature type="chain" id="PRO_5004478586" evidence="1">
    <location>
        <begin position="22"/>
        <end position="256"/>
    </location>
</feature>
<dbReference type="HOGENOM" id="CLU_1086357_0_0_1"/>